<protein>
    <submittedName>
        <fullName evidence="2">Glyco_transf_64 domain-containing protein</fullName>
    </submittedName>
</protein>
<organism evidence="1 2">
    <name type="scientific">Rhabditophanes sp. KR3021</name>
    <dbReference type="NCBI Taxonomy" id="114890"/>
    <lineage>
        <taxon>Eukaryota</taxon>
        <taxon>Metazoa</taxon>
        <taxon>Ecdysozoa</taxon>
        <taxon>Nematoda</taxon>
        <taxon>Chromadorea</taxon>
        <taxon>Rhabditida</taxon>
        <taxon>Tylenchina</taxon>
        <taxon>Panagrolaimomorpha</taxon>
        <taxon>Strongyloidoidea</taxon>
        <taxon>Alloionematidae</taxon>
        <taxon>Rhabditophanes</taxon>
    </lineage>
</organism>
<proteinExistence type="predicted"/>
<reference evidence="2" key="1">
    <citation type="submission" date="2016-11" db="UniProtKB">
        <authorList>
            <consortium name="WormBaseParasite"/>
        </authorList>
    </citation>
    <scope>IDENTIFICATION</scope>
    <source>
        <strain evidence="2">KR3021</strain>
    </source>
</reference>
<evidence type="ECO:0000313" key="2">
    <source>
        <dbReference type="WBParaSite" id="RSKR_0000603500.1"/>
    </source>
</evidence>
<name>A0AC35U0I7_9BILA</name>
<sequence>MSMSHPLPFDNFIDWRSAAIRIPYQRFPELHFILKSISLPDILEYRRKGRFYLENYLLSPSTLIKTIVSAIRFQTLTLGLPDKEVKAEPLFGTSFISPIQSVVPKQVFEEEFLGHVEAPFASPPYLHNFTSMAMYSHNLWNTYPHLVHHTPSYLIEDAVLPSEAEFFEETSIGMRPIGPGTGIEFSKALGGNRVREQFTIVMVTYNRDQVLYSSLERLHQMPYLNKIIIVWNNVGRAPPTNWPHLHVPIVFVNATKNSLNNRFYPYNEIETEAVFSMDDDIDIKQHEIMLAFRVWREQRMKIIGFPARYHARFKDQIFYNSNHTCQLSMILTGASFLHKSYLHAYTYLMPQIIRDTVDENMNCEDLAMNFLVSHLIRQPPVKTTSKWTLKCQKCTETLSGDESHFVKRHQCIRFFTKVYGYNPLLFTQFRADSVLFKTRLPHNHQKCFRYV</sequence>
<dbReference type="Proteomes" id="UP000095286">
    <property type="component" value="Unplaced"/>
</dbReference>
<dbReference type="WBParaSite" id="RSKR_0000603500.1">
    <property type="protein sequence ID" value="RSKR_0000603500.1"/>
    <property type="gene ID" value="RSKR_0000603500"/>
</dbReference>
<accession>A0AC35U0I7</accession>
<evidence type="ECO:0000313" key="1">
    <source>
        <dbReference type="Proteomes" id="UP000095286"/>
    </source>
</evidence>